<name>A0A0A1VTE8_MICAE</name>
<dbReference type="AlphaFoldDB" id="A0A0A1VTE8"/>
<gene>
    <name evidence="1" type="ORF">N44_01306</name>
</gene>
<proteinExistence type="predicted"/>
<dbReference type="EMBL" id="BBPA01000024">
    <property type="protein sequence ID" value="GAL92748.1"/>
    <property type="molecule type" value="Genomic_DNA"/>
</dbReference>
<evidence type="ECO:0000313" key="1">
    <source>
        <dbReference type="EMBL" id="GAL92748.1"/>
    </source>
</evidence>
<protein>
    <submittedName>
        <fullName evidence="1">Uncharacterized protein</fullName>
    </submittedName>
</protein>
<organism evidence="1 2">
    <name type="scientific">Microcystis aeruginosa NIES-44</name>
    <dbReference type="NCBI Taxonomy" id="449439"/>
    <lineage>
        <taxon>Bacteria</taxon>
        <taxon>Bacillati</taxon>
        <taxon>Cyanobacteriota</taxon>
        <taxon>Cyanophyceae</taxon>
        <taxon>Oscillatoriophycideae</taxon>
        <taxon>Chroococcales</taxon>
        <taxon>Microcystaceae</taxon>
        <taxon>Microcystis</taxon>
    </lineage>
</organism>
<sequence>MTVLAVSSFLLISLPNPPKFFLKTTGFFSPQLQSTQMMGYF</sequence>
<evidence type="ECO:0000313" key="2">
    <source>
        <dbReference type="Proteomes" id="UP000030321"/>
    </source>
</evidence>
<reference evidence="2" key="1">
    <citation type="journal article" date="2015" name="Genome">
        <title>Whole Genome Sequence of the Non-Microcystin-Producing Microcystis aeruginosa Strain NIES-44.</title>
        <authorList>
            <person name="Okano K."/>
            <person name="Miyata N."/>
            <person name="Ozaki Y."/>
        </authorList>
    </citation>
    <scope>NUCLEOTIDE SEQUENCE [LARGE SCALE GENOMIC DNA]</scope>
    <source>
        <strain evidence="2">NIES-44</strain>
    </source>
</reference>
<dbReference type="Proteomes" id="UP000030321">
    <property type="component" value="Unassembled WGS sequence"/>
</dbReference>
<accession>A0A0A1VTE8</accession>
<comment type="caution">
    <text evidence="1">The sequence shown here is derived from an EMBL/GenBank/DDBJ whole genome shotgun (WGS) entry which is preliminary data.</text>
</comment>